<dbReference type="Pfam" id="PF00534">
    <property type="entry name" value="Glycos_transf_1"/>
    <property type="match status" value="1"/>
</dbReference>
<dbReference type="Gene3D" id="3.40.50.2000">
    <property type="entry name" value="Glycogen Phosphorylase B"/>
    <property type="match status" value="2"/>
</dbReference>
<sequence length="391" mass="43093">MSLLRVLVVHNAYQHRGGEDSVVDTEIAMLRSRGHEVALYQRHNDDVAGMSKIELVRSTFWSPKTLDDIALQVRDFRPDVIHVHNTFPLISPSVYQAAHLARIPVIQTLHNFRLLCPQAMFLRDGKVCEDCLGKSPWRAVTRRCYRGSVAQSGVLAGMLVFNRFRGVYVNKVSKYITLSSFAKAKFVHGGLPASRFVIKPNFVPDLAVPDYSSPRNSLLFVGRLSEEKGLSVLAQAFNAKTHGVLRVAGTGTESAQIEGLAGVEMLGALKPLEVRAQMDSSLALVLPSICYENMPMTLLEAYAAGLPVIGSRLGALVDLIEDGVTGLLFEPSDPVDLQAKLTWAVQNPEAMLQMGKNARSLYLEKYTPEQNYAQLIKIYQTAIDEKKGALA</sequence>
<proteinExistence type="predicted"/>
<protein>
    <submittedName>
        <fullName evidence="3">Glycosyltransferase</fullName>
    </submittedName>
</protein>
<evidence type="ECO:0000259" key="1">
    <source>
        <dbReference type="Pfam" id="PF00534"/>
    </source>
</evidence>
<reference evidence="3 4" key="1">
    <citation type="submission" date="2019-11" db="EMBL/GenBank/DDBJ databases">
        <title>Novel Deefgea species.</title>
        <authorList>
            <person name="Han J.-H."/>
        </authorList>
    </citation>
    <scope>NUCLEOTIDE SEQUENCE [LARGE SCALE GENOMIC DNA]</scope>
    <source>
        <strain evidence="3 4">LMG 24817</strain>
    </source>
</reference>
<dbReference type="Proteomes" id="UP001195660">
    <property type="component" value="Unassembled WGS sequence"/>
</dbReference>
<dbReference type="CDD" id="cd03801">
    <property type="entry name" value="GT4_PimA-like"/>
    <property type="match status" value="1"/>
</dbReference>
<dbReference type="PANTHER" id="PTHR45947:SF13">
    <property type="entry name" value="TRANSFERASE"/>
    <property type="match status" value="1"/>
</dbReference>
<comment type="caution">
    <text evidence="3">The sequence shown here is derived from an EMBL/GenBank/DDBJ whole genome shotgun (WGS) entry which is preliminary data.</text>
</comment>
<dbReference type="EMBL" id="WOFE01000006">
    <property type="protein sequence ID" value="MBM5572354.1"/>
    <property type="molecule type" value="Genomic_DNA"/>
</dbReference>
<dbReference type="RefSeq" id="WP_203571682.1">
    <property type="nucleotide sequence ID" value="NZ_WOFE01000006.1"/>
</dbReference>
<name>A0ABS2CE10_9NEIS</name>
<accession>A0ABS2CE10</accession>
<organism evidence="3 4">
    <name type="scientific">Deefgea chitinilytica</name>
    <dbReference type="NCBI Taxonomy" id="570276"/>
    <lineage>
        <taxon>Bacteria</taxon>
        <taxon>Pseudomonadati</taxon>
        <taxon>Pseudomonadota</taxon>
        <taxon>Betaproteobacteria</taxon>
        <taxon>Neisseriales</taxon>
        <taxon>Chitinibacteraceae</taxon>
        <taxon>Deefgea</taxon>
    </lineage>
</organism>
<evidence type="ECO:0000259" key="2">
    <source>
        <dbReference type="Pfam" id="PF13439"/>
    </source>
</evidence>
<feature type="domain" description="Glycosyl transferase family 1" evidence="1">
    <location>
        <begin position="215"/>
        <end position="360"/>
    </location>
</feature>
<dbReference type="InterPro" id="IPR028098">
    <property type="entry name" value="Glyco_trans_4-like_N"/>
</dbReference>
<dbReference type="SUPFAM" id="SSF53756">
    <property type="entry name" value="UDP-Glycosyltransferase/glycogen phosphorylase"/>
    <property type="match status" value="1"/>
</dbReference>
<dbReference type="PANTHER" id="PTHR45947">
    <property type="entry name" value="SULFOQUINOVOSYL TRANSFERASE SQD2"/>
    <property type="match status" value="1"/>
</dbReference>
<dbReference type="InterPro" id="IPR001296">
    <property type="entry name" value="Glyco_trans_1"/>
</dbReference>
<evidence type="ECO:0000313" key="4">
    <source>
        <dbReference type="Proteomes" id="UP001195660"/>
    </source>
</evidence>
<feature type="domain" description="Glycosyltransferase subfamily 4-like N-terminal" evidence="2">
    <location>
        <begin position="17"/>
        <end position="203"/>
    </location>
</feature>
<dbReference type="Pfam" id="PF13439">
    <property type="entry name" value="Glyco_transf_4"/>
    <property type="match status" value="1"/>
</dbReference>
<evidence type="ECO:0000313" key="3">
    <source>
        <dbReference type="EMBL" id="MBM5572354.1"/>
    </source>
</evidence>
<gene>
    <name evidence="3" type="ORF">GM173_12320</name>
</gene>
<keyword evidence="4" id="KW-1185">Reference proteome</keyword>
<dbReference type="InterPro" id="IPR050194">
    <property type="entry name" value="Glycosyltransferase_grp1"/>
</dbReference>